<dbReference type="Gene3D" id="3.40.50.300">
    <property type="entry name" value="P-loop containing nucleotide triphosphate hydrolases"/>
    <property type="match status" value="2"/>
</dbReference>
<dbReference type="SMART" id="SM00382">
    <property type="entry name" value="AAA"/>
    <property type="match status" value="2"/>
</dbReference>
<dbReference type="PROSITE" id="PS00211">
    <property type="entry name" value="ABC_TRANSPORTER_1"/>
    <property type="match status" value="2"/>
</dbReference>
<dbReference type="PANTHER" id="PTHR19229:SF36">
    <property type="entry name" value="ATP-BINDING CASSETTE SUB-FAMILY A MEMBER 2"/>
    <property type="match status" value="1"/>
</dbReference>
<evidence type="ECO:0000259" key="11">
    <source>
        <dbReference type="PROSITE" id="PS50893"/>
    </source>
</evidence>
<feature type="domain" description="ABC transporter" evidence="11">
    <location>
        <begin position="476"/>
        <end position="711"/>
    </location>
</feature>
<dbReference type="InterPro" id="IPR027417">
    <property type="entry name" value="P-loop_NTPase"/>
</dbReference>
<gene>
    <name evidence="12" type="ORF">BDQ12DRAFT_677739</name>
</gene>
<dbReference type="STRING" id="68775.A0A5C3MLY8"/>
<dbReference type="Pfam" id="PF12698">
    <property type="entry name" value="ABC2_membrane_3"/>
    <property type="match status" value="1"/>
</dbReference>
<feature type="transmembrane region" description="Helical" evidence="10">
    <location>
        <begin position="1023"/>
        <end position="1043"/>
    </location>
</feature>
<keyword evidence="3" id="KW-0813">Transport</keyword>
<dbReference type="PANTHER" id="PTHR19229">
    <property type="entry name" value="ATP-BINDING CASSETTE TRANSPORTER SUBFAMILY A ABCA"/>
    <property type="match status" value="1"/>
</dbReference>
<dbReference type="InterPro" id="IPR003593">
    <property type="entry name" value="AAA+_ATPase"/>
</dbReference>
<dbReference type="GO" id="GO:0140359">
    <property type="term" value="F:ABC-type transporter activity"/>
    <property type="evidence" value="ECO:0007669"/>
    <property type="project" value="InterPro"/>
</dbReference>
<keyword evidence="7" id="KW-0067">ATP-binding</keyword>
<dbReference type="GO" id="GO:0005319">
    <property type="term" value="F:lipid transporter activity"/>
    <property type="evidence" value="ECO:0007669"/>
    <property type="project" value="TreeGrafter"/>
</dbReference>
<evidence type="ECO:0000256" key="6">
    <source>
        <dbReference type="ARBA" id="ARBA00022741"/>
    </source>
</evidence>
<dbReference type="SUPFAM" id="SSF52540">
    <property type="entry name" value="P-loop containing nucleoside triphosphate hydrolases"/>
    <property type="match status" value="2"/>
</dbReference>
<feature type="transmembrane region" description="Helical" evidence="10">
    <location>
        <begin position="38"/>
        <end position="56"/>
    </location>
</feature>
<keyword evidence="5" id="KW-0677">Repeat</keyword>
<dbReference type="Pfam" id="PF00005">
    <property type="entry name" value="ABC_tran"/>
    <property type="match status" value="2"/>
</dbReference>
<feature type="transmembrane region" description="Helical" evidence="10">
    <location>
        <begin position="416"/>
        <end position="441"/>
    </location>
</feature>
<feature type="transmembrane region" description="Helical" evidence="10">
    <location>
        <begin position="233"/>
        <end position="254"/>
    </location>
</feature>
<evidence type="ECO:0000313" key="13">
    <source>
        <dbReference type="Proteomes" id="UP000308652"/>
    </source>
</evidence>
<feature type="transmembrane region" description="Helical" evidence="10">
    <location>
        <begin position="283"/>
        <end position="305"/>
    </location>
</feature>
<dbReference type="InterPro" id="IPR017871">
    <property type="entry name" value="ABC_transporter-like_CS"/>
</dbReference>
<evidence type="ECO:0000256" key="10">
    <source>
        <dbReference type="SAM" id="Phobius"/>
    </source>
</evidence>
<comment type="similarity">
    <text evidence="2">Belongs to the ABC transporter superfamily. ABCA family.</text>
</comment>
<evidence type="ECO:0000256" key="9">
    <source>
        <dbReference type="ARBA" id="ARBA00023136"/>
    </source>
</evidence>
<name>A0A5C3MLY8_9AGAR</name>
<keyword evidence="8 10" id="KW-1133">Transmembrane helix</keyword>
<dbReference type="GO" id="GO:0005524">
    <property type="term" value="F:ATP binding"/>
    <property type="evidence" value="ECO:0007669"/>
    <property type="project" value="UniProtKB-KW"/>
</dbReference>
<dbReference type="GO" id="GO:0016887">
    <property type="term" value="F:ATP hydrolysis activity"/>
    <property type="evidence" value="ECO:0007669"/>
    <property type="project" value="InterPro"/>
</dbReference>
<feature type="transmembrane region" description="Helical" evidence="10">
    <location>
        <begin position="346"/>
        <end position="365"/>
    </location>
</feature>
<evidence type="ECO:0000256" key="3">
    <source>
        <dbReference type="ARBA" id="ARBA00022448"/>
    </source>
</evidence>
<evidence type="ECO:0000256" key="4">
    <source>
        <dbReference type="ARBA" id="ARBA00022692"/>
    </source>
</evidence>
<feature type="transmembrane region" description="Helical" evidence="10">
    <location>
        <begin position="1127"/>
        <end position="1146"/>
    </location>
</feature>
<keyword evidence="6" id="KW-0547">Nucleotide-binding</keyword>
<dbReference type="InterPro" id="IPR026082">
    <property type="entry name" value="ABCA"/>
</dbReference>
<proteinExistence type="inferred from homology"/>
<feature type="transmembrane region" description="Helical" evidence="10">
    <location>
        <begin position="317"/>
        <end position="340"/>
    </location>
</feature>
<protein>
    <recommendedName>
        <fullName evidence="11">ABC transporter domain-containing protein</fullName>
    </recommendedName>
</protein>
<evidence type="ECO:0000313" key="12">
    <source>
        <dbReference type="EMBL" id="TFK42171.1"/>
    </source>
</evidence>
<dbReference type="GO" id="GO:0016020">
    <property type="term" value="C:membrane"/>
    <property type="evidence" value="ECO:0007669"/>
    <property type="project" value="UniProtKB-SubCell"/>
</dbReference>
<accession>A0A5C3MLY8</accession>
<reference evidence="12 13" key="1">
    <citation type="journal article" date="2019" name="Nat. Ecol. Evol.">
        <title>Megaphylogeny resolves global patterns of mushroom evolution.</title>
        <authorList>
            <person name="Varga T."/>
            <person name="Krizsan K."/>
            <person name="Foldi C."/>
            <person name="Dima B."/>
            <person name="Sanchez-Garcia M."/>
            <person name="Sanchez-Ramirez S."/>
            <person name="Szollosi G.J."/>
            <person name="Szarkandi J.G."/>
            <person name="Papp V."/>
            <person name="Albert L."/>
            <person name="Andreopoulos W."/>
            <person name="Angelini C."/>
            <person name="Antonin V."/>
            <person name="Barry K.W."/>
            <person name="Bougher N.L."/>
            <person name="Buchanan P."/>
            <person name="Buyck B."/>
            <person name="Bense V."/>
            <person name="Catcheside P."/>
            <person name="Chovatia M."/>
            <person name="Cooper J."/>
            <person name="Damon W."/>
            <person name="Desjardin D."/>
            <person name="Finy P."/>
            <person name="Geml J."/>
            <person name="Haridas S."/>
            <person name="Hughes K."/>
            <person name="Justo A."/>
            <person name="Karasinski D."/>
            <person name="Kautmanova I."/>
            <person name="Kiss B."/>
            <person name="Kocsube S."/>
            <person name="Kotiranta H."/>
            <person name="LaButti K.M."/>
            <person name="Lechner B.E."/>
            <person name="Liimatainen K."/>
            <person name="Lipzen A."/>
            <person name="Lukacs Z."/>
            <person name="Mihaltcheva S."/>
            <person name="Morgado L.N."/>
            <person name="Niskanen T."/>
            <person name="Noordeloos M.E."/>
            <person name="Ohm R.A."/>
            <person name="Ortiz-Santana B."/>
            <person name="Ovrebo C."/>
            <person name="Racz N."/>
            <person name="Riley R."/>
            <person name="Savchenko A."/>
            <person name="Shiryaev A."/>
            <person name="Soop K."/>
            <person name="Spirin V."/>
            <person name="Szebenyi C."/>
            <person name="Tomsovsky M."/>
            <person name="Tulloss R.E."/>
            <person name="Uehling J."/>
            <person name="Grigoriev I.V."/>
            <person name="Vagvolgyi C."/>
            <person name="Papp T."/>
            <person name="Martin F.M."/>
            <person name="Miettinen O."/>
            <person name="Hibbett D.S."/>
            <person name="Nagy L.G."/>
        </authorList>
    </citation>
    <scope>NUCLEOTIDE SEQUENCE [LARGE SCALE GENOMIC DNA]</scope>
    <source>
        <strain evidence="12 13">CBS 166.37</strain>
    </source>
</reference>
<evidence type="ECO:0000256" key="2">
    <source>
        <dbReference type="ARBA" id="ARBA00008869"/>
    </source>
</evidence>
<evidence type="ECO:0000256" key="8">
    <source>
        <dbReference type="ARBA" id="ARBA00022989"/>
    </source>
</evidence>
<keyword evidence="4 10" id="KW-0812">Transmembrane</keyword>
<organism evidence="12 13">
    <name type="scientific">Crucibulum laeve</name>
    <dbReference type="NCBI Taxonomy" id="68775"/>
    <lineage>
        <taxon>Eukaryota</taxon>
        <taxon>Fungi</taxon>
        <taxon>Dikarya</taxon>
        <taxon>Basidiomycota</taxon>
        <taxon>Agaricomycotina</taxon>
        <taxon>Agaricomycetes</taxon>
        <taxon>Agaricomycetidae</taxon>
        <taxon>Agaricales</taxon>
        <taxon>Agaricineae</taxon>
        <taxon>Nidulariaceae</taxon>
        <taxon>Crucibulum</taxon>
    </lineage>
</organism>
<dbReference type="InterPro" id="IPR003439">
    <property type="entry name" value="ABC_transporter-like_ATP-bd"/>
</dbReference>
<feature type="transmembrane region" description="Helical" evidence="10">
    <location>
        <begin position="372"/>
        <end position="396"/>
    </location>
</feature>
<feature type="transmembrane region" description="Helical" evidence="10">
    <location>
        <begin position="1097"/>
        <end position="1120"/>
    </location>
</feature>
<keyword evidence="9 10" id="KW-0472">Membrane</keyword>
<dbReference type="EMBL" id="ML213593">
    <property type="protein sequence ID" value="TFK42171.1"/>
    <property type="molecule type" value="Genomic_DNA"/>
</dbReference>
<comment type="subcellular location">
    <subcellularLocation>
        <location evidence="1">Membrane</location>
        <topology evidence="1">Multi-pass membrane protein</topology>
    </subcellularLocation>
</comment>
<dbReference type="InterPro" id="IPR013525">
    <property type="entry name" value="ABC2_TM"/>
</dbReference>
<sequence>MLAPIATSDTSSMSFFWRQFRALFVKNWIVIIKHPIPNLIRCLIFPIAYGILLAYAQNFFASSNNYGLGTPITIASLKDHFNPSRLLVWVDATNGGGIISANDVMSHVTNGFSSKQLASVKQLDTVDDLSRVCVANFNGASQCFATVTFDSFPTSLEVDTIPINYTLRYDRSNSHIDVQKHDSAIEVNILSVQWALDKAIVELTTGTQVPTPQELPFTWQTNDDNSGSHRINYLALMSFFLAIPFFLAFVGIAYQLAGGIALERAAYLTSHMKAMGLLDSARILSWHISLSLAYLPSWIILAMIWKLRIFTATNAGLVIAIHLLAGLSLASWSIFVATPFAKSPQLASVVASGMAVVLTVVPIMLNTENQNSLLAGILSFFFPSMFYVFALQAIVTVELRLASPSDFSFGTEDVDINAMLLPMIIAALLGVIIWPCLAVLLERSLYSVPDYAKKSWWSFKKKRAKCMTSVPDDVAVSLQNVGKTFQTSRFGRKTGLVTAIENLTIDIPNHGIFVLLGPNGAGKSTALSILSGLTGLTSGTVTFKGDLSRPARGTLGIVPQKNVLFPELSCLQTLRVWNAIKAEDDTYLSDDLEQLLRDCNLQAKIHTTAGTMSGGQKRKLQLAIGLVGGSKLILVDECTSGVDPLSRRALWKTLTAYRNERTIILTTHHLDEADFLADRIAVLAAPGKLVAEGTPVALKASQGDGYSVQVTWGPEESTSGQRENLLSQFRTVSPDAYITGATPLRTTYHLKTRDLTTVSRAIDLLDSNKAHNGVGSYEVLGTSIEDIFMEVTSTGDVHDATGKESDALSNASHTPLPLLSLTNGRRRSPWAQALTIFHKRALIARRSWLIPLLALAVGISGSWWPLRFISGKATTCVHSPFLTNTFPLYPPRLYGPNLLLINPPSLVSTVNITAPAMFTDFDGSYLNPFRSIPENQSFFDILRAELPNFSVLGGISLDLDTGNSLVAWEIEVQDRLGFFGLATNLLYNHALNVTIGSHPTRSIIAHWGDLPIMESENLLTLRWVAVFGAAMVAFPALFAIYVTKERHSSVQAMQLSNGLADPMGLWLGHLLFDTIPSVIIATVVCIVFATLREKFQGIGYLWFVMVLYGMVGTLFAYLIAIFVRSPLAAFSVAAGTQFVLFLLYLVGYVVTTFSALPFEAPHILSVVHFTLSLTAPIASLTRAALLSVNLFSLLCDGDHLGSRGTITRYGGPILYLIMWMVVLIIILGNIDSGAWSISHLFAHKSSHYRNKGQLAAKNSTAKDVATEVELASSSNSALRVVHITKSYNHKEVVDDVSLVVASNSVFAMLGPNGAGKTTTFDIIRGNTNPDGGDVIVNNTSVLLDLKTARLSLGVCPQFTAVDAQLSVREHLLIYGRLKGLYRGQELQDNVNSLLNATSLDIYADRLANKLSGGNQRKLSLAIALLGNPSVILVDEFSTGIDAKMKRELWRVLKHAVINKAVLLTTHSMEEASALATKVGIMSKKMLAVGSVEELEARYATYEVHFSCHNREDSNKVQVAMLSIPGSRMVDGVATRFEVPIGTQSGSLTLSELFRILAVQKDFPEFTVAKSTLETAFIRVINEGGVDEEDTLGSKNSRWRLC</sequence>
<feature type="transmembrane region" description="Helical" evidence="10">
    <location>
        <begin position="1064"/>
        <end position="1091"/>
    </location>
</feature>
<feature type="transmembrane region" description="Helical" evidence="10">
    <location>
        <begin position="848"/>
        <end position="866"/>
    </location>
</feature>
<dbReference type="PROSITE" id="PS50893">
    <property type="entry name" value="ABC_TRANSPORTER_2"/>
    <property type="match status" value="2"/>
</dbReference>
<dbReference type="OrthoDB" id="8061355at2759"/>
<dbReference type="CDD" id="cd03263">
    <property type="entry name" value="ABC_subfamily_A"/>
    <property type="match status" value="2"/>
</dbReference>
<evidence type="ECO:0000256" key="7">
    <source>
        <dbReference type="ARBA" id="ARBA00022840"/>
    </source>
</evidence>
<evidence type="ECO:0000256" key="5">
    <source>
        <dbReference type="ARBA" id="ARBA00022737"/>
    </source>
</evidence>
<dbReference type="Proteomes" id="UP000308652">
    <property type="component" value="Unassembled WGS sequence"/>
</dbReference>
<keyword evidence="13" id="KW-1185">Reference proteome</keyword>
<evidence type="ECO:0000256" key="1">
    <source>
        <dbReference type="ARBA" id="ARBA00004141"/>
    </source>
</evidence>
<feature type="domain" description="ABC transporter" evidence="11">
    <location>
        <begin position="1278"/>
        <end position="1507"/>
    </location>
</feature>
<feature type="transmembrane region" description="Helical" evidence="10">
    <location>
        <begin position="1212"/>
        <end position="1230"/>
    </location>
</feature>